<reference evidence="3 4" key="1">
    <citation type="submission" date="2016-08" db="EMBL/GenBank/DDBJ databases">
        <authorList>
            <person name="Seilhamer J.J."/>
        </authorList>
    </citation>
    <scope>NUCLEOTIDE SEQUENCE [LARGE SCALE GENOMIC DNA]</scope>
    <source>
        <strain evidence="3 4">KCTC 42603</strain>
    </source>
</reference>
<dbReference type="RefSeq" id="WP_070123163.1">
    <property type="nucleotide sequence ID" value="NZ_MDHN01000001.1"/>
</dbReference>
<evidence type="ECO:0000313" key="3">
    <source>
        <dbReference type="EMBL" id="OFC72767.1"/>
    </source>
</evidence>
<protein>
    <recommendedName>
        <fullName evidence="2">Antitoxin</fullName>
    </recommendedName>
</protein>
<dbReference type="InterPro" id="IPR051405">
    <property type="entry name" value="phD/YefM_antitoxin"/>
</dbReference>
<keyword evidence="4" id="KW-1185">Reference proteome</keyword>
<accession>A0A1E7ZGX8</accession>
<dbReference type="InterPro" id="IPR006442">
    <property type="entry name" value="Antitoxin_Phd/YefM"/>
</dbReference>
<comment type="caution">
    <text evidence="3">The sequence shown here is derived from an EMBL/GenBank/DDBJ whole genome shotgun (WGS) entry which is preliminary data.</text>
</comment>
<dbReference type="SUPFAM" id="SSF143120">
    <property type="entry name" value="YefM-like"/>
    <property type="match status" value="1"/>
</dbReference>
<evidence type="ECO:0000256" key="1">
    <source>
        <dbReference type="ARBA" id="ARBA00009981"/>
    </source>
</evidence>
<proteinExistence type="inferred from homology"/>
<dbReference type="STRING" id="1656094.BFC18_00115"/>
<dbReference type="OrthoDB" id="5297687at2"/>
<evidence type="ECO:0000313" key="4">
    <source>
        <dbReference type="Proteomes" id="UP000175691"/>
    </source>
</evidence>
<name>A0A1E7ZGX8_9ALTE</name>
<dbReference type="Pfam" id="PF02604">
    <property type="entry name" value="PhdYeFM_antitox"/>
    <property type="match status" value="1"/>
</dbReference>
<sequence length="82" mass="9126">MTTRVLAEVAASITELKANPMKVAGSAYGEPVAILNRNEPAFYCVPAEIYEKMMDRLEDLELLHLVQERNSEESVSVSLDDL</sequence>
<evidence type="ECO:0000256" key="2">
    <source>
        <dbReference type="RuleBase" id="RU362080"/>
    </source>
</evidence>
<dbReference type="AlphaFoldDB" id="A0A1E7ZGX8"/>
<organism evidence="3 4">
    <name type="scientific">Alteromonas confluentis</name>
    <dbReference type="NCBI Taxonomy" id="1656094"/>
    <lineage>
        <taxon>Bacteria</taxon>
        <taxon>Pseudomonadati</taxon>
        <taxon>Pseudomonadota</taxon>
        <taxon>Gammaproteobacteria</taxon>
        <taxon>Alteromonadales</taxon>
        <taxon>Alteromonadaceae</taxon>
        <taxon>Alteromonas/Salinimonas group</taxon>
        <taxon>Alteromonas</taxon>
    </lineage>
</organism>
<gene>
    <name evidence="3" type="ORF">BFC18_00115</name>
</gene>
<dbReference type="EMBL" id="MDHN01000001">
    <property type="protein sequence ID" value="OFC72767.1"/>
    <property type="molecule type" value="Genomic_DNA"/>
</dbReference>
<comment type="function">
    <text evidence="2">Antitoxin component of a type II toxin-antitoxin (TA) system.</text>
</comment>
<dbReference type="NCBIfam" id="TIGR01552">
    <property type="entry name" value="phd_fam"/>
    <property type="match status" value="1"/>
</dbReference>
<dbReference type="PANTHER" id="PTHR33713">
    <property type="entry name" value="ANTITOXIN YAFN-RELATED"/>
    <property type="match status" value="1"/>
</dbReference>
<comment type="similarity">
    <text evidence="1 2">Belongs to the phD/YefM antitoxin family.</text>
</comment>
<dbReference type="InterPro" id="IPR036165">
    <property type="entry name" value="YefM-like_sf"/>
</dbReference>
<dbReference type="Proteomes" id="UP000175691">
    <property type="component" value="Unassembled WGS sequence"/>
</dbReference>
<dbReference type="PANTHER" id="PTHR33713:SF1">
    <property type="entry name" value="CYTOPLASMIC PROTEIN"/>
    <property type="match status" value="1"/>
</dbReference>